<dbReference type="GO" id="GO:0005737">
    <property type="term" value="C:cytoplasm"/>
    <property type="evidence" value="ECO:0007669"/>
    <property type="project" value="TreeGrafter"/>
</dbReference>
<dbReference type="AlphaFoldDB" id="A0A498QW36"/>
<dbReference type="GO" id="GO:0047879">
    <property type="term" value="F:erythronolide synthase activity"/>
    <property type="evidence" value="ECO:0007669"/>
    <property type="project" value="UniProtKB-EC"/>
</dbReference>
<dbReference type="OrthoDB" id="9778690at2"/>
<dbReference type="InterPro" id="IPR057326">
    <property type="entry name" value="KR_dom"/>
</dbReference>
<dbReference type="InterPro" id="IPR009081">
    <property type="entry name" value="PP-bd_ACP"/>
</dbReference>
<dbReference type="InterPro" id="IPR016036">
    <property type="entry name" value="Malonyl_transacylase_ACP-bd"/>
</dbReference>
<accession>A0A498QW36</accession>
<dbReference type="InterPro" id="IPR016035">
    <property type="entry name" value="Acyl_Trfase/lysoPLipase"/>
</dbReference>
<dbReference type="GO" id="GO:0071770">
    <property type="term" value="P:DIM/DIP cell wall layer assembly"/>
    <property type="evidence" value="ECO:0007669"/>
    <property type="project" value="TreeGrafter"/>
</dbReference>
<evidence type="ECO:0000256" key="4">
    <source>
        <dbReference type="ARBA" id="ARBA00022857"/>
    </source>
</evidence>
<feature type="compositionally biased region" description="Basic and acidic residues" evidence="6">
    <location>
        <begin position="1041"/>
        <end position="1052"/>
    </location>
</feature>
<dbReference type="Gene3D" id="3.40.50.720">
    <property type="entry name" value="NAD(P)-binding Rossmann-like Domain"/>
    <property type="match status" value="1"/>
</dbReference>
<dbReference type="Pfam" id="PF08659">
    <property type="entry name" value="KR"/>
    <property type="match status" value="1"/>
</dbReference>
<evidence type="ECO:0000256" key="6">
    <source>
        <dbReference type="SAM" id="MobiDB-lite"/>
    </source>
</evidence>
<dbReference type="GO" id="GO:0031177">
    <property type="term" value="F:phosphopantetheine binding"/>
    <property type="evidence" value="ECO:0007669"/>
    <property type="project" value="InterPro"/>
</dbReference>
<dbReference type="CDD" id="cd05274">
    <property type="entry name" value="KR_FAS_SDR_x"/>
    <property type="match status" value="1"/>
</dbReference>
<dbReference type="PANTHER" id="PTHR43775:SF37">
    <property type="entry name" value="SI:DKEY-61P9.11"/>
    <property type="match status" value="1"/>
</dbReference>
<dbReference type="PROSITE" id="PS00012">
    <property type="entry name" value="PHOSPHOPANTETHEINE"/>
    <property type="match status" value="1"/>
</dbReference>
<dbReference type="InterPro" id="IPR050091">
    <property type="entry name" value="PKS_NRPS_Biosynth_Enz"/>
</dbReference>
<dbReference type="Proteomes" id="UP000268285">
    <property type="component" value="Unassembled WGS sequence"/>
</dbReference>
<dbReference type="PANTHER" id="PTHR43775">
    <property type="entry name" value="FATTY ACID SYNTHASE"/>
    <property type="match status" value="1"/>
</dbReference>
<dbReference type="InterPro" id="IPR006162">
    <property type="entry name" value="Ppantetheine_attach_site"/>
</dbReference>
<dbReference type="SUPFAM" id="SSF55048">
    <property type="entry name" value="Probable ACP-binding domain of malonyl-CoA ACP transacylase"/>
    <property type="match status" value="1"/>
</dbReference>
<protein>
    <submittedName>
        <fullName evidence="8">6-deoxyerythronolide-B synthase EryA3, modules 5 and 6</fullName>
        <ecNumber evidence="8">2.3.1.94</ecNumber>
    </submittedName>
</protein>
<dbReference type="GO" id="GO:0006633">
    <property type="term" value="P:fatty acid biosynthetic process"/>
    <property type="evidence" value="ECO:0007669"/>
    <property type="project" value="TreeGrafter"/>
</dbReference>
<feature type="domain" description="Carrier" evidence="7">
    <location>
        <begin position="945"/>
        <end position="1020"/>
    </location>
</feature>
<keyword evidence="5" id="KW-0511">Multifunctional enzyme</keyword>
<feature type="region of interest" description="Disordered" evidence="6">
    <location>
        <begin position="1020"/>
        <end position="1052"/>
    </location>
</feature>
<keyword evidence="4" id="KW-0521">NADP</keyword>
<feature type="region of interest" description="Disordered" evidence="6">
    <location>
        <begin position="923"/>
        <end position="948"/>
    </location>
</feature>
<dbReference type="InterPro" id="IPR001227">
    <property type="entry name" value="Ac_transferase_dom_sf"/>
</dbReference>
<evidence type="ECO:0000256" key="3">
    <source>
        <dbReference type="ARBA" id="ARBA00022679"/>
    </source>
</evidence>
<dbReference type="SUPFAM" id="SSF47336">
    <property type="entry name" value="ACP-like"/>
    <property type="match status" value="1"/>
</dbReference>
<dbReference type="EC" id="2.3.1.94" evidence="8"/>
<keyword evidence="8" id="KW-0012">Acyltransferase</keyword>
<dbReference type="SMART" id="SM00827">
    <property type="entry name" value="PKS_AT"/>
    <property type="match status" value="1"/>
</dbReference>
<dbReference type="InterPro" id="IPR036736">
    <property type="entry name" value="ACP-like_sf"/>
</dbReference>
<dbReference type="GO" id="GO:0004312">
    <property type="term" value="F:fatty acid synthase activity"/>
    <property type="evidence" value="ECO:0007669"/>
    <property type="project" value="TreeGrafter"/>
</dbReference>
<evidence type="ECO:0000256" key="1">
    <source>
        <dbReference type="ARBA" id="ARBA00022450"/>
    </source>
</evidence>
<keyword evidence="3 8" id="KW-0808">Transferase</keyword>
<dbReference type="GO" id="GO:0005886">
    <property type="term" value="C:plasma membrane"/>
    <property type="evidence" value="ECO:0007669"/>
    <property type="project" value="TreeGrafter"/>
</dbReference>
<evidence type="ECO:0000313" key="9">
    <source>
        <dbReference type="Proteomes" id="UP000268285"/>
    </source>
</evidence>
<organism evidence="8 9">
    <name type="scientific">Mycobacterium pseudokansasii</name>
    <dbReference type="NCBI Taxonomy" id="2341080"/>
    <lineage>
        <taxon>Bacteria</taxon>
        <taxon>Bacillati</taxon>
        <taxon>Actinomycetota</taxon>
        <taxon>Actinomycetes</taxon>
        <taxon>Mycobacteriales</taxon>
        <taxon>Mycobacteriaceae</taxon>
        <taxon>Mycobacterium</taxon>
    </lineage>
</organism>
<evidence type="ECO:0000256" key="5">
    <source>
        <dbReference type="ARBA" id="ARBA00023268"/>
    </source>
</evidence>
<dbReference type="EMBL" id="UPHU01000001">
    <property type="protein sequence ID" value="VBA53687.1"/>
    <property type="molecule type" value="Genomic_DNA"/>
</dbReference>
<dbReference type="SMART" id="SM00822">
    <property type="entry name" value="PKS_KR"/>
    <property type="match status" value="1"/>
</dbReference>
<dbReference type="SMART" id="SM00823">
    <property type="entry name" value="PKS_PP"/>
    <property type="match status" value="1"/>
</dbReference>
<gene>
    <name evidence="8" type="primary">eryA</name>
    <name evidence="8" type="ORF">LAUMK142_04223</name>
</gene>
<reference evidence="8 9" key="1">
    <citation type="submission" date="2018-09" db="EMBL/GenBank/DDBJ databases">
        <authorList>
            <person name="Tagini F."/>
        </authorList>
    </citation>
    <scope>NUCLEOTIDE SEQUENCE [LARGE SCALE GENOMIC DNA]</scope>
    <source>
        <strain evidence="8 9">MK142</strain>
    </source>
</reference>
<dbReference type="Pfam" id="PF00698">
    <property type="entry name" value="Acyl_transf_1"/>
    <property type="match status" value="1"/>
</dbReference>
<dbReference type="InterPro" id="IPR013968">
    <property type="entry name" value="PKS_KR"/>
</dbReference>
<dbReference type="SUPFAM" id="SSF51735">
    <property type="entry name" value="NAD(P)-binding Rossmann-fold domains"/>
    <property type="match status" value="2"/>
</dbReference>
<evidence type="ECO:0000313" key="8">
    <source>
        <dbReference type="EMBL" id="VBA53687.1"/>
    </source>
</evidence>
<keyword evidence="1" id="KW-0596">Phosphopantetheine</keyword>
<evidence type="ECO:0000259" key="7">
    <source>
        <dbReference type="PROSITE" id="PS50075"/>
    </source>
</evidence>
<proteinExistence type="predicted"/>
<dbReference type="PROSITE" id="PS50075">
    <property type="entry name" value="CARRIER"/>
    <property type="match status" value="1"/>
</dbReference>
<dbReference type="Gene3D" id="1.10.1200.10">
    <property type="entry name" value="ACP-like"/>
    <property type="match status" value="1"/>
</dbReference>
<name>A0A498QW36_9MYCO</name>
<dbReference type="NCBIfam" id="NF037940">
    <property type="entry name" value="PKS_MbtD"/>
    <property type="match status" value="1"/>
</dbReference>
<dbReference type="Gene3D" id="3.40.366.10">
    <property type="entry name" value="Malonyl-Coenzyme A Acyl Carrier Protein, domain 2"/>
    <property type="match status" value="1"/>
</dbReference>
<dbReference type="InterPro" id="IPR014043">
    <property type="entry name" value="Acyl_transferase_dom"/>
</dbReference>
<keyword evidence="2" id="KW-0597">Phosphoprotein</keyword>
<feature type="compositionally biased region" description="Low complexity" evidence="6">
    <location>
        <begin position="1020"/>
        <end position="1031"/>
    </location>
</feature>
<dbReference type="Pfam" id="PF00550">
    <property type="entry name" value="PP-binding"/>
    <property type="match status" value="1"/>
</dbReference>
<sequence length="1052" mass="111302">MTTHRLPDNRVPVLLSAHEEELIGQDAAAILDYLEYLGTQPGTDDVTPAVAATLLRTRRVRRHRAVVRAADRTELEAGLRALAAGEQHPLVARSSENAKTRTAFAFPGQGNQWPSMGAVAYQRLPAYRTEADRCAQAFVAAGLPSPLPYLLGEAPAVLGEVSAGSWAGSSADTSAGSDQGWSQIDIQGAQFTHAASLAQLWRSCGVLPDLTIGHSLGEAAAAYVAGTITLADAVAVVAARATVVSRLSGRYGMAVLSMDADQAERLITETPGWLELSAVNSPSSSVVSGDRDAVAAIVGRAEKNGIFARELTVDYPGHTSKLESLRDTLSELLPASQFFDAPVEFVSSACGDVVTPGTDFTDYWYQNLRNTVRFDQAAATAGQRGASTFVELSAHPSLRYALAELAEDALIVGSGRRDEPVVEHLSANIAAAAVANPGYRWRDIAGVGDQPLLRGFPTAPMRAIHLWATREPLPPAPGSTLVVAYERWEQLPAHDPRQHNAADRPASAVAIVTLDSADDPLARRLTEAVGAHPACDLTGPAEAEIAVIIAPAVMQLDAIAAAGRLRSDARQFDYHHAVGARCRRVWLVTICGEQVDAGGPAALPAQAALAAMHRSVGFEFPDQTFAHLDVPSRDIDEATARQCIDVLLDDHTEVAVRAHDSGTGLDCFVRTLRESAESAPEGVDAKALDHVVITGGNGTIGLRYARHCVEHGARRVTLLSRNGVDRDELDRLTAGYPAQVHAPACDITDAEAVSAVAGEYAGDGASLLIHAAGAARFAPHDQLGDQEWADVFSAKVTGLIRMTDAWPLRPDARILVCSSVSGVWGGYGHAGYAASNRMLDTVAGRLRGNGLNCMSVRWGLWQGTTIAGADDVARIERSGLIAMDPDAAITTSLGCRQGDPLILAADFDRLRVFFESQGAAMPFTTTATTERDDDSAADSHSPDQRPISELVRTEIATSFSLDGPAAVDLNVALVDLGADSMLALDLRDRLRRWTGRSVPAARLLGGITGAELIAILQSAPGADGPAASPEPTAEPGSTANPERRERLRSARD</sequence>
<evidence type="ECO:0000256" key="2">
    <source>
        <dbReference type="ARBA" id="ARBA00022553"/>
    </source>
</evidence>
<dbReference type="InterPro" id="IPR020806">
    <property type="entry name" value="PKS_PP-bd"/>
</dbReference>
<dbReference type="Gene3D" id="3.30.70.3290">
    <property type="match status" value="1"/>
</dbReference>
<dbReference type="InterPro" id="IPR036291">
    <property type="entry name" value="NAD(P)-bd_dom_sf"/>
</dbReference>
<dbReference type="RefSeq" id="WP_122502462.1">
    <property type="nucleotide sequence ID" value="NZ_UPHU01000001.1"/>
</dbReference>
<dbReference type="SUPFAM" id="SSF52151">
    <property type="entry name" value="FabD/lysophospholipase-like"/>
    <property type="match status" value="1"/>
</dbReference>
<keyword evidence="9" id="KW-1185">Reference proteome</keyword>